<dbReference type="Pfam" id="PF07728">
    <property type="entry name" value="AAA_5"/>
    <property type="match status" value="1"/>
</dbReference>
<reference evidence="2 3" key="2">
    <citation type="submission" date="2020-03" db="EMBL/GenBank/DDBJ databases">
        <authorList>
            <person name="Ichikawa N."/>
            <person name="Kimura A."/>
            <person name="Kitahashi Y."/>
            <person name="Uohara A."/>
        </authorList>
    </citation>
    <scope>NUCLEOTIDE SEQUENCE [LARGE SCALE GENOMIC DNA]</scope>
    <source>
        <strain evidence="2 3">NBRC 108638</strain>
    </source>
</reference>
<dbReference type="CDD" id="cd00009">
    <property type="entry name" value="AAA"/>
    <property type="match status" value="1"/>
</dbReference>
<proteinExistence type="predicted"/>
<accession>A0A6V8LPT1</accession>
<dbReference type="Gene3D" id="3.40.50.300">
    <property type="entry name" value="P-loop containing nucleotide triphosphate hydrolases"/>
    <property type="match status" value="1"/>
</dbReference>
<comment type="caution">
    <text evidence="2">The sequence shown here is derived from an EMBL/GenBank/DDBJ whole genome shotgun (WGS) entry which is preliminary data.</text>
</comment>
<name>A0A6V8LPT1_9ACTN</name>
<evidence type="ECO:0000313" key="3">
    <source>
        <dbReference type="Proteomes" id="UP000482960"/>
    </source>
</evidence>
<dbReference type="SUPFAM" id="SSF52540">
    <property type="entry name" value="P-loop containing nucleoside triphosphate hydrolases"/>
    <property type="match status" value="1"/>
</dbReference>
<dbReference type="PANTHER" id="PTHR42759">
    <property type="entry name" value="MOXR FAMILY PROTEIN"/>
    <property type="match status" value="1"/>
</dbReference>
<gene>
    <name evidence="2" type="ORF">Prum_098880</name>
</gene>
<dbReference type="InterPro" id="IPR003593">
    <property type="entry name" value="AAA+_ATPase"/>
</dbReference>
<evidence type="ECO:0000313" key="2">
    <source>
        <dbReference type="EMBL" id="GFJ96246.1"/>
    </source>
</evidence>
<feature type="domain" description="AAA+ ATPase" evidence="1">
    <location>
        <begin position="38"/>
        <end position="212"/>
    </location>
</feature>
<dbReference type="PANTHER" id="PTHR42759:SF1">
    <property type="entry name" value="MAGNESIUM-CHELATASE SUBUNIT CHLD"/>
    <property type="match status" value="1"/>
</dbReference>
<dbReference type="InterPro" id="IPR050764">
    <property type="entry name" value="CbbQ/NirQ/NorQ/GpvN"/>
</dbReference>
<reference evidence="2 3" key="1">
    <citation type="submission" date="2020-03" db="EMBL/GenBank/DDBJ databases">
        <title>Whole genome shotgun sequence of Phytohabitans rumicis NBRC 108638.</title>
        <authorList>
            <person name="Komaki H."/>
            <person name="Tamura T."/>
        </authorList>
    </citation>
    <scope>NUCLEOTIDE SEQUENCE [LARGE SCALE GENOMIC DNA]</scope>
    <source>
        <strain evidence="2 3">NBRC 108638</strain>
    </source>
</reference>
<organism evidence="2 3">
    <name type="scientific">Phytohabitans rumicis</name>
    <dbReference type="NCBI Taxonomy" id="1076125"/>
    <lineage>
        <taxon>Bacteria</taxon>
        <taxon>Bacillati</taxon>
        <taxon>Actinomycetota</taxon>
        <taxon>Actinomycetes</taxon>
        <taxon>Micromonosporales</taxon>
        <taxon>Micromonosporaceae</taxon>
    </lineage>
</organism>
<keyword evidence="3" id="KW-1185">Reference proteome</keyword>
<dbReference type="GO" id="GO:0005524">
    <property type="term" value="F:ATP binding"/>
    <property type="evidence" value="ECO:0007669"/>
    <property type="project" value="InterPro"/>
</dbReference>
<protein>
    <submittedName>
        <fullName evidence="2">MoxR-like ATPase</fullName>
    </submittedName>
</protein>
<dbReference type="InterPro" id="IPR027417">
    <property type="entry name" value="P-loop_NTPase"/>
</dbReference>
<dbReference type="Proteomes" id="UP000482960">
    <property type="component" value="Unassembled WGS sequence"/>
</dbReference>
<dbReference type="AlphaFoldDB" id="A0A6V8LPT1"/>
<dbReference type="GO" id="GO:0016887">
    <property type="term" value="F:ATP hydrolysis activity"/>
    <property type="evidence" value="ECO:0007669"/>
    <property type="project" value="InterPro"/>
</dbReference>
<sequence length="292" mass="32156">MVTAPDFASPEELAAALDVQNYLADEGLATAAFVARKLGRPLFLEGEPGVGKTVFARTLAAAMGVPFRRLQCYGGIEASQALYDWNFPGQILELRAAEAGGRKPSSASLYEERFLIERPILKAIRESPAVVLLIDEIDRADDEFEAFLLEVLDDYAVSIPELGERISAPAPPMVVLTSNQTRDVHDAIKRRCVYHWIDHPELDRETDIVRRNLPDGCEPLARQVATLMVELRRVELVKQPGVAESVCLAQGVLALGADVLDPRRTAAALGTVVKHRDDWEKVRALLPRLMPG</sequence>
<dbReference type="SMART" id="SM00382">
    <property type="entry name" value="AAA"/>
    <property type="match status" value="1"/>
</dbReference>
<dbReference type="EMBL" id="BLPG01000002">
    <property type="protein sequence ID" value="GFJ96246.1"/>
    <property type="molecule type" value="Genomic_DNA"/>
</dbReference>
<dbReference type="InterPro" id="IPR011704">
    <property type="entry name" value="ATPase_dyneun-rel_AAA"/>
</dbReference>
<evidence type="ECO:0000259" key="1">
    <source>
        <dbReference type="SMART" id="SM00382"/>
    </source>
</evidence>